<evidence type="ECO:0000256" key="4">
    <source>
        <dbReference type="SAM" id="MobiDB-lite"/>
    </source>
</evidence>
<dbReference type="PANTHER" id="PTHR13780:SF36">
    <property type="entry name" value="CBS DOMAIN-CONTAINING PROTEIN"/>
    <property type="match status" value="1"/>
</dbReference>
<evidence type="ECO:0000256" key="3">
    <source>
        <dbReference type="PROSITE-ProRule" id="PRU00703"/>
    </source>
</evidence>
<feature type="domain" description="CBS" evidence="5">
    <location>
        <begin position="260"/>
        <end position="317"/>
    </location>
</feature>
<dbReference type="HOGENOM" id="CLU_037525_0_0_1"/>
<evidence type="ECO:0000259" key="5">
    <source>
        <dbReference type="PROSITE" id="PS51371"/>
    </source>
</evidence>
<dbReference type="GO" id="GO:0042149">
    <property type="term" value="P:cellular response to glucose starvation"/>
    <property type="evidence" value="ECO:0007669"/>
    <property type="project" value="TreeGrafter"/>
</dbReference>
<proteinExistence type="predicted"/>
<dbReference type="CDD" id="cd02205">
    <property type="entry name" value="CBS_pair_SF"/>
    <property type="match status" value="1"/>
</dbReference>
<name>A0A0C3LKI5_9AGAM</name>
<dbReference type="GO" id="GO:0004865">
    <property type="term" value="F:protein serine/threonine phosphatase inhibitor activity"/>
    <property type="evidence" value="ECO:0007669"/>
    <property type="project" value="TreeGrafter"/>
</dbReference>
<evidence type="ECO:0000256" key="2">
    <source>
        <dbReference type="ARBA" id="ARBA00023122"/>
    </source>
</evidence>
<keyword evidence="2 3" id="KW-0129">CBS domain</keyword>
<evidence type="ECO:0000313" key="7">
    <source>
        <dbReference type="Proteomes" id="UP000054248"/>
    </source>
</evidence>
<dbReference type="STRING" id="1051891.A0A0C3LKI5"/>
<accession>A0A0C3LKI5</accession>
<sequence length="511" mass="54349">MQHSARLSFSANDILQTQSPKTLHNSLSSASPILTGTGSLPLLSPHLEPIGSGSGSLAQLPPVFGNGTESEEWMKELPFKAKDLVDDSMFVEIDSGQTVEAACQLMLDRNVGCLAVYEVDSSGRKHHTGLFDYADLNAFLLVAVQSHAMPASFDPDRVRKIIEKGKEGGDASVGLACDLSQKNPLVAVPPTAGLIPLLTVFARGRHRVLLVDDESDTVHGLVEDRQLVRWFTEHASEHAPLVTALSSPLSELTFIPSIAFPRPVVSCSSDDTILDAMDTISNEGVSSVAVVDVLTGNLLSAISVTDIGKIIAPSQDKKVIYTPLSQLVSFIKEPLGSTDGEEKYPVFSVLASHTLDYTMQKLLVTNAHRVFITEDTSMGSLSTTSLSGNLRGVVSMVDVLSVFARLANIPDVDPLSMSRHRRANSTASSSSSTSSRSRPSSSLMHPVPVPLPMGSPRRGPIDIGFGHTRRGSTGYGGSLSGEGLGLSAMMNTSKPRSPSVTRVDGASPARR</sequence>
<feature type="compositionally biased region" description="Polar residues" evidence="4">
    <location>
        <begin position="489"/>
        <end position="500"/>
    </location>
</feature>
<dbReference type="Pfam" id="PF00571">
    <property type="entry name" value="CBS"/>
    <property type="match status" value="1"/>
</dbReference>
<dbReference type="OrthoDB" id="449052at2759"/>
<dbReference type="InterPro" id="IPR000644">
    <property type="entry name" value="CBS_dom"/>
</dbReference>
<dbReference type="SMART" id="SM00116">
    <property type="entry name" value="CBS"/>
    <property type="match status" value="4"/>
</dbReference>
<reference evidence="7" key="2">
    <citation type="submission" date="2015-01" db="EMBL/GenBank/DDBJ databases">
        <title>Evolutionary Origins and Diversification of the Mycorrhizal Mutualists.</title>
        <authorList>
            <consortium name="DOE Joint Genome Institute"/>
            <consortium name="Mycorrhizal Genomics Consortium"/>
            <person name="Kohler A."/>
            <person name="Kuo A."/>
            <person name="Nagy L.G."/>
            <person name="Floudas D."/>
            <person name="Copeland A."/>
            <person name="Barry K.W."/>
            <person name="Cichocki N."/>
            <person name="Veneault-Fourrey C."/>
            <person name="LaButti K."/>
            <person name="Lindquist E.A."/>
            <person name="Lipzen A."/>
            <person name="Lundell T."/>
            <person name="Morin E."/>
            <person name="Murat C."/>
            <person name="Riley R."/>
            <person name="Ohm R."/>
            <person name="Sun H."/>
            <person name="Tunlid A."/>
            <person name="Henrissat B."/>
            <person name="Grigoriev I.V."/>
            <person name="Hibbett D.S."/>
            <person name="Martin F."/>
        </authorList>
    </citation>
    <scope>NUCLEOTIDE SEQUENCE [LARGE SCALE GENOMIC DNA]</scope>
    <source>
        <strain evidence="7">MUT 4182</strain>
    </source>
</reference>
<dbReference type="InterPro" id="IPR050511">
    <property type="entry name" value="AMPK_gamma/SDS23_families"/>
</dbReference>
<keyword evidence="7" id="KW-1185">Reference proteome</keyword>
<dbReference type="SUPFAM" id="SSF54631">
    <property type="entry name" value="CBS-domain pair"/>
    <property type="match status" value="2"/>
</dbReference>
<dbReference type="EMBL" id="KN823126">
    <property type="protein sequence ID" value="KIO21822.1"/>
    <property type="molecule type" value="Genomic_DNA"/>
</dbReference>
<keyword evidence="1" id="KW-0677">Repeat</keyword>
<dbReference type="AlphaFoldDB" id="A0A0C3LKI5"/>
<dbReference type="PANTHER" id="PTHR13780">
    <property type="entry name" value="AMP-ACTIVATED PROTEIN KINASE, GAMMA REGULATORY SUBUNIT"/>
    <property type="match status" value="1"/>
</dbReference>
<dbReference type="InterPro" id="IPR046342">
    <property type="entry name" value="CBS_dom_sf"/>
</dbReference>
<evidence type="ECO:0000256" key="1">
    <source>
        <dbReference type="ARBA" id="ARBA00022737"/>
    </source>
</evidence>
<dbReference type="PROSITE" id="PS51371">
    <property type="entry name" value="CBS"/>
    <property type="match status" value="1"/>
</dbReference>
<feature type="compositionally biased region" description="Low complexity" evidence="4">
    <location>
        <begin position="424"/>
        <end position="442"/>
    </location>
</feature>
<organism evidence="6 7">
    <name type="scientific">Tulasnella calospora MUT 4182</name>
    <dbReference type="NCBI Taxonomy" id="1051891"/>
    <lineage>
        <taxon>Eukaryota</taxon>
        <taxon>Fungi</taxon>
        <taxon>Dikarya</taxon>
        <taxon>Basidiomycota</taxon>
        <taxon>Agaricomycotina</taxon>
        <taxon>Agaricomycetes</taxon>
        <taxon>Cantharellales</taxon>
        <taxon>Tulasnellaceae</taxon>
        <taxon>Tulasnella</taxon>
    </lineage>
</organism>
<reference evidence="6 7" key="1">
    <citation type="submission" date="2014-04" db="EMBL/GenBank/DDBJ databases">
        <authorList>
            <consortium name="DOE Joint Genome Institute"/>
            <person name="Kuo A."/>
            <person name="Girlanda M."/>
            <person name="Perotto S."/>
            <person name="Kohler A."/>
            <person name="Nagy L.G."/>
            <person name="Floudas D."/>
            <person name="Copeland A."/>
            <person name="Barry K.W."/>
            <person name="Cichocki N."/>
            <person name="Veneault-Fourrey C."/>
            <person name="LaButti K."/>
            <person name="Lindquist E.A."/>
            <person name="Lipzen A."/>
            <person name="Lundell T."/>
            <person name="Morin E."/>
            <person name="Murat C."/>
            <person name="Sun H."/>
            <person name="Tunlid A."/>
            <person name="Henrissat B."/>
            <person name="Grigoriev I.V."/>
            <person name="Hibbett D.S."/>
            <person name="Martin F."/>
            <person name="Nordberg H.P."/>
            <person name="Cantor M.N."/>
            <person name="Hua S.X."/>
        </authorList>
    </citation>
    <scope>NUCLEOTIDE SEQUENCE [LARGE SCALE GENOMIC DNA]</scope>
    <source>
        <strain evidence="6 7">MUT 4182</strain>
    </source>
</reference>
<feature type="region of interest" description="Disordered" evidence="4">
    <location>
        <begin position="415"/>
        <end position="511"/>
    </location>
</feature>
<feature type="compositionally biased region" description="Gly residues" evidence="4">
    <location>
        <begin position="473"/>
        <end position="484"/>
    </location>
</feature>
<gene>
    <name evidence="6" type="ORF">M407DRAFT_28589</name>
</gene>
<evidence type="ECO:0000313" key="6">
    <source>
        <dbReference type="EMBL" id="KIO21822.1"/>
    </source>
</evidence>
<dbReference type="Gene3D" id="3.10.580.10">
    <property type="entry name" value="CBS-domain"/>
    <property type="match status" value="2"/>
</dbReference>
<protein>
    <recommendedName>
        <fullName evidence="5">CBS domain-containing protein</fullName>
    </recommendedName>
</protein>
<dbReference type="Proteomes" id="UP000054248">
    <property type="component" value="Unassembled WGS sequence"/>
</dbReference>